<evidence type="ECO:0000256" key="1">
    <source>
        <dbReference type="ARBA" id="ARBA00004651"/>
    </source>
</evidence>
<evidence type="ECO:0008006" key="10">
    <source>
        <dbReference type="Google" id="ProtNLM"/>
    </source>
</evidence>
<dbReference type="Pfam" id="PF03631">
    <property type="entry name" value="Virul_fac_BrkB"/>
    <property type="match status" value="1"/>
</dbReference>
<feature type="transmembrane region" description="Helical" evidence="7">
    <location>
        <begin position="296"/>
        <end position="323"/>
    </location>
</feature>
<gene>
    <name evidence="8" type="ORF">AHIS1636_01220</name>
</gene>
<dbReference type="RefSeq" id="WP_264793865.1">
    <property type="nucleotide sequence ID" value="NZ_BRVS01000001.1"/>
</dbReference>
<feature type="transmembrane region" description="Helical" evidence="7">
    <location>
        <begin position="232"/>
        <end position="253"/>
    </location>
</feature>
<organism evidence="8 9">
    <name type="scientific">Arthrobacter mangrovi</name>
    <dbReference type="NCBI Taxonomy" id="2966350"/>
    <lineage>
        <taxon>Bacteria</taxon>
        <taxon>Bacillati</taxon>
        <taxon>Actinomycetota</taxon>
        <taxon>Actinomycetes</taxon>
        <taxon>Micrococcales</taxon>
        <taxon>Micrococcaceae</taxon>
        <taxon>Arthrobacter</taxon>
    </lineage>
</organism>
<keyword evidence="5 7" id="KW-0472">Membrane</keyword>
<dbReference type="Proteomes" id="UP001209654">
    <property type="component" value="Unassembled WGS sequence"/>
</dbReference>
<protein>
    <recommendedName>
        <fullName evidence="10">YihY/virulence factor BrkB family protein</fullName>
    </recommendedName>
</protein>
<keyword evidence="2" id="KW-1003">Cell membrane</keyword>
<keyword evidence="9" id="KW-1185">Reference proteome</keyword>
<dbReference type="PANTHER" id="PTHR30213:SF1">
    <property type="entry name" value="INNER MEMBRANE PROTEIN YHJD"/>
    <property type="match status" value="1"/>
</dbReference>
<keyword evidence="3 7" id="KW-0812">Transmembrane</keyword>
<dbReference type="EMBL" id="BRVS01000001">
    <property type="protein sequence ID" value="GLB65683.1"/>
    <property type="molecule type" value="Genomic_DNA"/>
</dbReference>
<proteinExistence type="predicted"/>
<evidence type="ECO:0000256" key="5">
    <source>
        <dbReference type="ARBA" id="ARBA00023136"/>
    </source>
</evidence>
<keyword evidence="4 7" id="KW-1133">Transmembrane helix</keyword>
<accession>A0ABQ5MNX2</accession>
<name>A0ABQ5MNX2_9MICC</name>
<reference evidence="8 9" key="1">
    <citation type="journal article" date="2023" name="Int. J. Syst. Evol. Microbiol.">
        <title>Arthrobacter mangrovi sp. nov., an actinobacterium isolated from the rhizosphere of a mangrove.</title>
        <authorList>
            <person name="Hamada M."/>
            <person name="Saitou S."/>
            <person name="Enomoto N."/>
            <person name="Nanri K."/>
            <person name="Hidaka K."/>
            <person name="Miura T."/>
            <person name="Tamura T."/>
        </authorList>
    </citation>
    <scope>NUCLEOTIDE SEQUENCE [LARGE SCALE GENOMIC DNA]</scope>
    <source>
        <strain evidence="8 9">NBRC 112813</strain>
    </source>
</reference>
<feature type="transmembrane region" description="Helical" evidence="7">
    <location>
        <begin position="80"/>
        <end position="101"/>
    </location>
</feature>
<evidence type="ECO:0000313" key="9">
    <source>
        <dbReference type="Proteomes" id="UP001209654"/>
    </source>
</evidence>
<evidence type="ECO:0000256" key="6">
    <source>
        <dbReference type="SAM" id="MobiDB-lite"/>
    </source>
</evidence>
<feature type="transmembrane region" description="Helical" evidence="7">
    <location>
        <begin position="142"/>
        <end position="164"/>
    </location>
</feature>
<dbReference type="PANTHER" id="PTHR30213">
    <property type="entry name" value="INNER MEMBRANE PROTEIN YHJD"/>
    <property type="match status" value="1"/>
</dbReference>
<sequence length="372" mass="40485">MPEAAGTESAEPLPLKRGQLRNQVFRRRREFARSRHEAGVPRQLVVLGSYVTAWFNATRPMRVWNLYLMRRGPLMAAGSAYNMFFSVAAMLVAGFAVFGLVASNTPRLQSAIISVLNYSVPGLIDTGDGGFVTPEQLFSHGATFSLTLVISAITLLLTSLGWIAGLRDGMRAIFGVPRMTGNYFLIKAKDLGVLLLLALALVLTSILVIVAGSLLDAVAHWLRFVGAWAEPLAVATGLLIMLLLDMAVAVVLFRLASGLQMKRAVMWQAALIVAAGSAALRFFASALLDGVAKNPLLAPFAVVLGLFVWFFFLSQVYLVAVAWGAVGMADARAPVSNRDVRRRARSARQESRRLHGRHRPRLRHRRATHAGA</sequence>
<feature type="transmembrane region" description="Helical" evidence="7">
    <location>
        <begin position="191"/>
        <end position="212"/>
    </location>
</feature>
<comment type="subcellular location">
    <subcellularLocation>
        <location evidence="1">Cell membrane</location>
        <topology evidence="1">Multi-pass membrane protein</topology>
    </subcellularLocation>
</comment>
<dbReference type="InterPro" id="IPR017039">
    <property type="entry name" value="Virul_fac_BrkB"/>
</dbReference>
<feature type="transmembrane region" description="Helical" evidence="7">
    <location>
        <begin position="265"/>
        <end position="284"/>
    </location>
</feature>
<evidence type="ECO:0000256" key="3">
    <source>
        <dbReference type="ARBA" id="ARBA00022692"/>
    </source>
</evidence>
<evidence type="ECO:0000256" key="7">
    <source>
        <dbReference type="SAM" id="Phobius"/>
    </source>
</evidence>
<feature type="compositionally biased region" description="Basic residues" evidence="6">
    <location>
        <begin position="354"/>
        <end position="372"/>
    </location>
</feature>
<comment type="caution">
    <text evidence="8">The sequence shown here is derived from an EMBL/GenBank/DDBJ whole genome shotgun (WGS) entry which is preliminary data.</text>
</comment>
<feature type="region of interest" description="Disordered" evidence="6">
    <location>
        <begin position="339"/>
        <end position="372"/>
    </location>
</feature>
<evidence type="ECO:0000256" key="4">
    <source>
        <dbReference type="ARBA" id="ARBA00022989"/>
    </source>
</evidence>
<evidence type="ECO:0000256" key="2">
    <source>
        <dbReference type="ARBA" id="ARBA00022475"/>
    </source>
</evidence>
<evidence type="ECO:0000313" key="8">
    <source>
        <dbReference type="EMBL" id="GLB65683.1"/>
    </source>
</evidence>